<dbReference type="Pfam" id="PF03202">
    <property type="entry name" value="Lipoprotein_10"/>
    <property type="match status" value="1"/>
</dbReference>
<dbReference type="InterPro" id="IPR054825">
    <property type="entry name" value="P68-like"/>
</dbReference>
<feature type="domain" description="Mycoplasma lipoprotein C-terminal" evidence="2">
    <location>
        <begin position="452"/>
        <end position="543"/>
    </location>
</feature>
<dbReference type="HOGENOM" id="CLU_030256_0_0_14"/>
<keyword evidence="4" id="KW-1185">Reference proteome</keyword>
<accession>Q98QP1</accession>
<dbReference type="InterPro" id="IPR004890">
    <property type="entry name" value="Lipoprotein_10_C"/>
</dbReference>
<proteinExistence type="inferred from homology"/>
<evidence type="ECO:0000313" key="4">
    <source>
        <dbReference type="Proteomes" id="UP000000528"/>
    </source>
</evidence>
<sequence length="617" mass="70577">MKNKKILLEISSISTLALSSVFVSCIRSNDFSDKVIIQTAQGASWPLMPTFQKVVELYNKSQKDTNDFLEVELQDASITKTFDEDELARNVTAQLKVANNNNIPNLILNNHKSAHLINEYQRLLDFTGTKISKDLYFEGLYNLHNKVIGQSSEKLFSIPFNVASLDSLVFNIDIMAHIFEQIKAGGGKITLSETNPLKMKIDKAKTEGNSEIPEGKIWRYLIAKSNNAYSNFNVQDWHFQSYQGLQEFASKVYDGLKLQENLNPQIQEKLLKDKNANIFKIDYQELPFQKLLFDKINSDKDTNNFLWNLKEKTDAQGQKKSTLEYTINNSQELQNILKQTYEEFTKDNKQTNIIGSGINAKKLNSIHYAANGSVDWTSWDIRNYNSAFGFSSHVGITRSYDSPHSRRTYVSGNEQEKKKIIDDFPKWEDVYWSNQVTKVQKDSKHPIFYEGGSSLVAIKTTSKRDKATIKFLEWIYEANIPGTNQKVWSFLQNGSSYVFPTKQAVTDKAKADLESLISSKEKELESLKNLANPTQEQSKRKDQIEDEIGPLRAANLSLEDILNIKKQNQKTLNIQNDDLTIRVISTIATLLFNTTLNDPKKVSSEEFLETIMRMLKH</sequence>
<reference evidence="3 4" key="1">
    <citation type="journal article" date="2001" name="Nucleic Acids Res.">
        <title>The complete genome sequence of the murine respiratory pathogen Mycoplasma pulmonis.</title>
        <authorList>
            <person name="Chambaud I."/>
            <person name="Heilig R."/>
            <person name="Ferris S."/>
            <person name="Barbe V."/>
            <person name="Samson D."/>
            <person name="Galisson F."/>
            <person name="Moszer I."/>
            <person name="Dybvig K."/>
            <person name="Wroblewski H."/>
            <person name="Viari A."/>
            <person name="Rocha E.P.C."/>
            <person name="Blanchard A."/>
        </authorList>
    </citation>
    <scope>NUCLEOTIDE SEQUENCE [LARGE SCALE GENOMIC DNA]</scope>
    <source>
        <strain evidence="3 4">UAB CTIP</strain>
    </source>
</reference>
<dbReference type="eggNOG" id="ENOG5030MEJ">
    <property type="taxonomic scope" value="Bacteria"/>
</dbReference>
<evidence type="ECO:0000259" key="2">
    <source>
        <dbReference type="Pfam" id="PF03202"/>
    </source>
</evidence>
<comment type="similarity">
    <text evidence="1">Belongs to the MG185/MG260 family.</text>
</comment>
<dbReference type="AlphaFoldDB" id="Q98QP1"/>
<dbReference type="PROSITE" id="PS51257">
    <property type="entry name" value="PROKAR_LIPOPROTEIN"/>
    <property type="match status" value="1"/>
</dbReference>
<dbReference type="RefSeq" id="WP_010925124.1">
    <property type="nucleotide sequence ID" value="NC_002771.1"/>
</dbReference>
<name>Q98QP1_MYCPU</name>
<protein>
    <submittedName>
        <fullName evidence="3">LIPOPROTEIN</fullName>
    </submittedName>
</protein>
<dbReference type="KEGG" id="mpu:MYPU_3200"/>
<dbReference type="BioCyc" id="MPUL272635:G1GT6-320-MONOMER"/>
<keyword evidence="3" id="KW-0449">Lipoprotein</keyword>
<dbReference type="STRING" id="272635.gene:17576911"/>
<dbReference type="NCBIfam" id="NF045826">
    <property type="entry name" value="lipo_P68"/>
    <property type="match status" value="1"/>
</dbReference>
<dbReference type="PIR" id="H90551">
    <property type="entry name" value="H90551"/>
</dbReference>
<evidence type="ECO:0000313" key="3">
    <source>
        <dbReference type="EMBL" id="CAC13493.1"/>
    </source>
</evidence>
<gene>
    <name evidence="3" type="ordered locus">MYPU_3200</name>
</gene>
<dbReference type="EMBL" id="AL445564">
    <property type="protein sequence ID" value="CAC13493.1"/>
    <property type="molecule type" value="Genomic_DNA"/>
</dbReference>
<organism evidence="4">
    <name type="scientific">Mycoplasmopsis pulmonis (strain UAB CTIP)</name>
    <name type="common">Mycoplasma pulmonis</name>
    <dbReference type="NCBI Taxonomy" id="272635"/>
    <lineage>
        <taxon>Bacteria</taxon>
        <taxon>Bacillati</taxon>
        <taxon>Mycoplasmatota</taxon>
        <taxon>Mycoplasmoidales</taxon>
        <taxon>Metamycoplasmataceae</taxon>
        <taxon>Mycoplasmopsis</taxon>
    </lineage>
</organism>
<evidence type="ECO:0000256" key="1">
    <source>
        <dbReference type="ARBA" id="ARBA00009031"/>
    </source>
</evidence>
<dbReference type="Proteomes" id="UP000000528">
    <property type="component" value="Chromosome"/>
</dbReference>